<dbReference type="EMBL" id="AP028055">
    <property type="protein sequence ID" value="BEG99116.1"/>
    <property type="molecule type" value="Genomic_DNA"/>
</dbReference>
<accession>A0ABN6Z9U9</accession>
<keyword evidence="1" id="KW-0472">Membrane</keyword>
<gene>
    <name evidence="2" type="ORF">BSYN_13810</name>
</gene>
<feature type="transmembrane region" description="Helical" evidence="1">
    <location>
        <begin position="6"/>
        <end position="24"/>
    </location>
</feature>
<reference evidence="2 3" key="1">
    <citation type="submission" date="2023-04" db="EMBL/GenBank/DDBJ databases">
        <title>Draft genome sequence of acteroides sedimenti strain YN3PY1.</title>
        <authorList>
            <person name="Yoshida N."/>
        </authorList>
    </citation>
    <scope>NUCLEOTIDE SEQUENCE [LARGE SCALE GENOMIC DNA]</scope>
    <source>
        <strain evidence="2 3">YN3PY1</strain>
    </source>
</reference>
<sequence>MKCINIIITILLVAILFLSYYKSIKSGLTTDNSMTLKVNTSIKLRDDIRSIIEECINKYSQYDSFVLSRSPRKLVADDSDELLNNDFLIGPAFEHFDHDKTPLLFFEFKGKIIFIKCGLEELYVTSHHQDSIYQKKIVKRGVDSIVDYKGWVQKNGSILYIYRSIYFKICEDSSIYKNYRPDTLFLPKHSYSTIKFDPNIK</sequence>
<name>A0ABN6Z9U9_9BACE</name>
<evidence type="ECO:0000256" key="1">
    <source>
        <dbReference type="SAM" id="Phobius"/>
    </source>
</evidence>
<dbReference type="RefSeq" id="WP_353334315.1">
    <property type="nucleotide sequence ID" value="NZ_AP028055.1"/>
</dbReference>
<keyword evidence="3" id="KW-1185">Reference proteome</keyword>
<organism evidence="2 3">
    <name type="scientific">Bacteroides sedimenti</name>
    <dbReference type="NCBI Taxonomy" id="2136147"/>
    <lineage>
        <taxon>Bacteria</taxon>
        <taxon>Pseudomonadati</taxon>
        <taxon>Bacteroidota</taxon>
        <taxon>Bacteroidia</taxon>
        <taxon>Bacteroidales</taxon>
        <taxon>Bacteroidaceae</taxon>
        <taxon>Bacteroides</taxon>
    </lineage>
</organism>
<keyword evidence="1" id="KW-1133">Transmembrane helix</keyword>
<protein>
    <submittedName>
        <fullName evidence="2">Uncharacterized protein</fullName>
    </submittedName>
</protein>
<keyword evidence="1" id="KW-0812">Transmembrane</keyword>
<proteinExistence type="predicted"/>
<evidence type="ECO:0000313" key="2">
    <source>
        <dbReference type="EMBL" id="BEG99116.1"/>
    </source>
</evidence>
<evidence type="ECO:0000313" key="3">
    <source>
        <dbReference type="Proteomes" id="UP001496674"/>
    </source>
</evidence>
<dbReference type="Proteomes" id="UP001496674">
    <property type="component" value="Chromosome"/>
</dbReference>